<dbReference type="OrthoDB" id="10261556at2759"/>
<evidence type="ECO:0000313" key="1">
    <source>
        <dbReference type="EnsemblMetazoa" id="Aqu2.1.27731_001"/>
    </source>
</evidence>
<dbReference type="EnsemblMetazoa" id="Aqu2.1.27731_001">
    <property type="protein sequence ID" value="Aqu2.1.27731_001"/>
    <property type="gene ID" value="Aqu2.1.27731"/>
</dbReference>
<dbReference type="Gene3D" id="3.40.50.300">
    <property type="entry name" value="P-loop containing nucleotide triphosphate hydrolases"/>
    <property type="match status" value="1"/>
</dbReference>
<proteinExistence type="predicted"/>
<dbReference type="eggNOG" id="KOG0352">
    <property type="taxonomic scope" value="Eukaryota"/>
</dbReference>
<name>A0A1X7UJU9_AMPQE</name>
<dbReference type="AlphaFoldDB" id="A0A1X7UJU9"/>
<dbReference type="InterPro" id="IPR027417">
    <property type="entry name" value="P-loop_NTPase"/>
</dbReference>
<accession>A0A1X7UJU9</accession>
<sequence length="113" mass="12611">MTSLKTASLSVEAAIKTCIEQLGFSEVKKEQEEAIIKFVIERDVFLCLPTGFGKSLCYYIIPILFDILARRSLPLSSVVVGLTAIEIVNEDNDCSCQRGIKFRKEYAKLGELC</sequence>
<reference evidence="1" key="1">
    <citation type="submission" date="2017-05" db="UniProtKB">
        <authorList>
            <consortium name="EnsemblMetazoa"/>
        </authorList>
    </citation>
    <scope>IDENTIFICATION</scope>
</reference>
<evidence type="ECO:0008006" key="2">
    <source>
        <dbReference type="Google" id="ProtNLM"/>
    </source>
</evidence>
<organism evidence="1">
    <name type="scientific">Amphimedon queenslandica</name>
    <name type="common">Sponge</name>
    <dbReference type="NCBI Taxonomy" id="400682"/>
    <lineage>
        <taxon>Eukaryota</taxon>
        <taxon>Metazoa</taxon>
        <taxon>Porifera</taxon>
        <taxon>Demospongiae</taxon>
        <taxon>Heteroscleromorpha</taxon>
        <taxon>Haplosclerida</taxon>
        <taxon>Niphatidae</taxon>
        <taxon>Amphimedon</taxon>
    </lineage>
</organism>
<dbReference type="SUPFAM" id="SSF52540">
    <property type="entry name" value="P-loop containing nucleoside triphosphate hydrolases"/>
    <property type="match status" value="1"/>
</dbReference>
<dbReference type="InParanoid" id="A0A1X7UJU9"/>
<protein>
    <recommendedName>
        <fullName evidence="2">DEAD/DEAH box helicase domain-containing protein</fullName>
    </recommendedName>
</protein>